<dbReference type="InterPro" id="IPR013320">
    <property type="entry name" value="ConA-like_dom_sf"/>
</dbReference>
<accession>A0A9D4V956</accession>
<feature type="region of interest" description="Disordered" evidence="1">
    <location>
        <begin position="167"/>
        <end position="193"/>
    </location>
</feature>
<keyword evidence="3" id="KW-1185">Reference proteome</keyword>
<dbReference type="Proteomes" id="UP000886520">
    <property type="component" value="Chromosome 2"/>
</dbReference>
<dbReference type="GO" id="GO:0048188">
    <property type="term" value="C:Set1C/COMPASS complex"/>
    <property type="evidence" value="ECO:0007669"/>
    <property type="project" value="InterPro"/>
</dbReference>
<gene>
    <name evidence="2" type="ORF">GOP47_0001498</name>
</gene>
<dbReference type="CDD" id="cd12872">
    <property type="entry name" value="SPRY_Ash2"/>
    <property type="match status" value="1"/>
</dbReference>
<dbReference type="InterPro" id="IPR037353">
    <property type="entry name" value="ASH2"/>
</dbReference>
<dbReference type="PANTHER" id="PTHR10598">
    <property type="entry name" value="SET1/ASH2 HISTONE METHYLTRANSFERASE COMPLEX SUBUNIT ASH2"/>
    <property type="match status" value="1"/>
</dbReference>
<proteinExistence type="predicted"/>
<dbReference type="OrthoDB" id="10266026at2759"/>
<protein>
    <recommendedName>
        <fullName evidence="4">B30.2/SPRY domain-containing protein</fullName>
    </recommendedName>
</protein>
<sequence>MKETSPSQRVTANEDLTAYASLCSSLGAEDDREGADEGEIYGCEGEAWSVQTRDRHDFLEVTPSFDAPAPAPALALPADGHPEESDVNESSPCERLHLANELDEASPAIDAKSPEAFNEDEGPSTVLLDVVGETDKKRRLCSIPSNGHGQVVTVVKKARKRPVNVWAKTSSRKGVKKNTKNGPHSNSKSATLENSSKEDFVCITLATKHQVKIEDGPSLPVVLSELQKAEKIVLSDDKLSARNVKGYRMVRATRGVVEGAWYFEVLVENLGPSGHTRDVDGSKVHMAVREPYGQPYRQGDVIGFYINLPNGAELAPKPPTIVSHRGQPYILEEKEDPLEVLPGSEIAFFRNGVFQGFHQRISNRRGDRALLGFQPHNWNRLPLRARVKTSAGSMLGCMGCVLIEKFTPFSQLETSVQVQIVIWTLV</sequence>
<comment type="caution">
    <text evidence="2">The sequence shown here is derived from an EMBL/GenBank/DDBJ whole genome shotgun (WGS) entry which is preliminary data.</text>
</comment>
<evidence type="ECO:0000313" key="3">
    <source>
        <dbReference type="Proteomes" id="UP000886520"/>
    </source>
</evidence>
<organism evidence="2 3">
    <name type="scientific">Adiantum capillus-veneris</name>
    <name type="common">Maidenhair fern</name>
    <dbReference type="NCBI Taxonomy" id="13818"/>
    <lineage>
        <taxon>Eukaryota</taxon>
        <taxon>Viridiplantae</taxon>
        <taxon>Streptophyta</taxon>
        <taxon>Embryophyta</taxon>
        <taxon>Tracheophyta</taxon>
        <taxon>Polypodiopsida</taxon>
        <taxon>Polypodiidae</taxon>
        <taxon>Polypodiales</taxon>
        <taxon>Pteridineae</taxon>
        <taxon>Pteridaceae</taxon>
        <taxon>Vittarioideae</taxon>
        <taxon>Adiantum</taxon>
    </lineage>
</organism>
<dbReference type="GO" id="GO:0000976">
    <property type="term" value="F:transcription cis-regulatory region binding"/>
    <property type="evidence" value="ECO:0007669"/>
    <property type="project" value="TreeGrafter"/>
</dbReference>
<feature type="compositionally biased region" description="Polar residues" evidence="1">
    <location>
        <begin position="180"/>
        <end position="193"/>
    </location>
</feature>
<dbReference type="AlphaFoldDB" id="A0A9D4V956"/>
<evidence type="ECO:0008006" key="4">
    <source>
        <dbReference type="Google" id="ProtNLM"/>
    </source>
</evidence>
<dbReference type="EMBL" id="JABFUD020000003">
    <property type="protein sequence ID" value="KAI5081755.1"/>
    <property type="molecule type" value="Genomic_DNA"/>
</dbReference>
<evidence type="ECO:0000313" key="2">
    <source>
        <dbReference type="EMBL" id="KAI5081755.1"/>
    </source>
</evidence>
<dbReference type="Gene3D" id="2.60.120.920">
    <property type="match status" value="2"/>
</dbReference>
<dbReference type="InterPro" id="IPR043136">
    <property type="entry name" value="B30.2/SPRY_sf"/>
</dbReference>
<dbReference type="SUPFAM" id="SSF49899">
    <property type="entry name" value="Concanavalin A-like lectins/glucanases"/>
    <property type="match status" value="1"/>
</dbReference>
<evidence type="ECO:0000256" key="1">
    <source>
        <dbReference type="SAM" id="MobiDB-lite"/>
    </source>
</evidence>
<reference evidence="2" key="1">
    <citation type="submission" date="2021-01" db="EMBL/GenBank/DDBJ databases">
        <title>Adiantum capillus-veneris genome.</title>
        <authorList>
            <person name="Fang Y."/>
            <person name="Liao Q."/>
        </authorList>
    </citation>
    <scope>NUCLEOTIDE SEQUENCE</scope>
    <source>
        <strain evidence="2">H3</strain>
        <tissue evidence="2">Leaf</tissue>
    </source>
</reference>
<dbReference type="PANTHER" id="PTHR10598:SF0">
    <property type="entry name" value="SET1_ASH2 HISTONE METHYLTRANSFERASE COMPLEX SUBUNIT ASH2"/>
    <property type="match status" value="1"/>
</dbReference>
<name>A0A9D4V956_ADICA</name>
<feature type="compositionally biased region" description="Basic residues" evidence="1">
    <location>
        <begin position="170"/>
        <end position="179"/>
    </location>
</feature>